<dbReference type="InterPro" id="IPR017867">
    <property type="entry name" value="Tyr_phospatase_low_mol_wt"/>
</dbReference>
<dbReference type="RefSeq" id="WP_035377193.1">
    <property type="nucleotide sequence ID" value="NZ_AZQP01000001.1"/>
</dbReference>
<dbReference type="Gene3D" id="3.40.50.2300">
    <property type="match status" value="1"/>
</dbReference>
<dbReference type="STRING" id="1403537.Q428_00575"/>
<feature type="active site" description="Nucleophile" evidence="4">
    <location>
        <position position="13"/>
    </location>
</feature>
<dbReference type="InterPro" id="IPR036196">
    <property type="entry name" value="Ptyr_pPase_sf"/>
</dbReference>
<dbReference type="PANTHER" id="PTHR11717">
    <property type="entry name" value="LOW MOLECULAR WEIGHT PROTEIN TYROSINE PHOSPHATASE"/>
    <property type="match status" value="1"/>
</dbReference>
<dbReference type="InterPro" id="IPR023485">
    <property type="entry name" value="Ptyr_pPase"/>
</dbReference>
<evidence type="ECO:0000313" key="7">
    <source>
        <dbReference type="Proteomes" id="UP000019681"/>
    </source>
</evidence>
<dbReference type="OrthoDB" id="9784339at2"/>
<comment type="similarity">
    <text evidence="1">Belongs to the low molecular weight phosphotyrosine protein phosphatase family.</text>
</comment>
<protein>
    <submittedName>
        <fullName evidence="6">Protein tyrosine phosphatase</fullName>
    </submittedName>
</protein>
<sequence length="148" mass="16243">MKILFVCTGNTCRSCMAEGIAKAYVEANKLQHKISSAGLYAFAGDSASLNAARVMEEMGIDVSCHIAKPLTKELLNDSDIILTMTKAHKEAVLKVYPSLHNKVFTLLEYVGKNGDISDPFGGDLQVYRNCANQLKIAIENLFQKIKES</sequence>
<evidence type="ECO:0000259" key="5">
    <source>
        <dbReference type="SMART" id="SM00226"/>
    </source>
</evidence>
<accession>A0A017RYF7</accession>
<organism evidence="6 7">
    <name type="scientific">Fervidicella metallireducens AeB</name>
    <dbReference type="NCBI Taxonomy" id="1403537"/>
    <lineage>
        <taxon>Bacteria</taxon>
        <taxon>Bacillati</taxon>
        <taxon>Bacillota</taxon>
        <taxon>Clostridia</taxon>
        <taxon>Eubacteriales</taxon>
        <taxon>Clostridiaceae</taxon>
        <taxon>Fervidicella</taxon>
    </lineage>
</organism>
<feature type="domain" description="Phosphotyrosine protein phosphatase I" evidence="5">
    <location>
        <begin position="1"/>
        <end position="144"/>
    </location>
</feature>
<keyword evidence="7" id="KW-1185">Reference proteome</keyword>
<dbReference type="AlphaFoldDB" id="A0A017RYF7"/>
<dbReference type="Pfam" id="PF01451">
    <property type="entry name" value="LMWPc"/>
    <property type="match status" value="1"/>
</dbReference>
<dbReference type="PRINTS" id="PR00719">
    <property type="entry name" value="LMWPTPASE"/>
</dbReference>
<dbReference type="SUPFAM" id="SSF52788">
    <property type="entry name" value="Phosphotyrosine protein phosphatases I"/>
    <property type="match status" value="1"/>
</dbReference>
<feature type="active site" description="Nucleophile" evidence="4">
    <location>
        <position position="7"/>
    </location>
</feature>
<evidence type="ECO:0000256" key="4">
    <source>
        <dbReference type="PIRSR" id="PIRSR617867-1"/>
    </source>
</evidence>
<dbReference type="InterPro" id="IPR050438">
    <property type="entry name" value="LMW_PTPase"/>
</dbReference>
<dbReference type="CDD" id="cd16344">
    <property type="entry name" value="LMWPAP"/>
    <property type="match status" value="1"/>
</dbReference>
<dbReference type="SMART" id="SM00226">
    <property type="entry name" value="LMWPc"/>
    <property type="match status" value="1"/>
</dbReference>
<dbReference type="Proteomes" id="UP000019681">
    <property type="component" value="Unassembled WGS sequence"/>
</dbReference>
<evidence type="ECO:0000256" key="2">
    <source>
        <dbReference type="ARBA" id="ARBA00022801"/>
    </source>
</evidence>
<name>A0A017RYF7_9CLOT</name>
<gene>
    <name evidence="6" type="ORF">Q428_00575</name>
</gene>
<evidence type="ECO:0000256" key="3">
    <source>
        <dbReference type="ARBA" id="ARBA00022912"/>
    </source>
</evidence>
<feature type="active site" description="Proton donor" evidence="4">
    <location>
        <position position="118"/>
    </location>
</feature>
<dbReference type="EMBL" id="AZQP01000001">
    <property type="protein sequence ID" value="EYE89818.1"/>
    <property type="molecule type" value="Genomic_DNA"/>
</dbReference>
<proteinExistence type="inferred from homology"/>
<dbReference type="PANTHER" id="PTHR11717:SF31">
    <property type="entry name" value="LOW MOLECULAR WEIGHT PROTEIN-TYROSINE-PHOSPHATASE ETP-RELATED"/>
    <property type="match status" value="1"/>
</dbReference>
<comment type="caution">
    <text evidence="6">The sequence shown here is derived from an EMBL/GenBank/DDBJ whole genome shotgun (WGS) entry which is preliminary data.</text>
</comment>
<keyword evidence="2" id="KW-0378">Hydrolase</keyword>
<evidence type="ECO:0000313" key="6">
    <source>
        <dbReference type="EMBL" id="EYE89818.1"/>
    </source>
</evidence>
<reference evidence="6 7" key="1">
    <citation type="journal article" date="2014" name="Genome Announc.">
        <title>Draft Genome Sequence of Fervidicella metallireducens Strain AeBT, an Iron-Reducing Thermoanaerobe from the Great Artesian Basin.</title>
        <authorList>
            <person name="Patel B.K."/>
        </authorList>
    </citation>
    <scope>NUCLEOTIDE SEQUENCE [LARGE SCALE GENOMIC DNA]</scope>
    <source>
        <strain evidence="6 7">AeB</strain>
    </source>
</reference>
<keyword evidence="3" id="KW-0904">Protein phosphatase</keyword>
<dbReference type="GO" id="GO:0004725">
    <property type="term" value="F:protein tyrosine phosphatase activity"/>
    <property type="evidence" value="ECO:0007669"/>
    <property type="project" value="InterPro"/>
</dbReference>
<evidence type="ECO:0000256" key="1">
    <source>
        <dbReference type="ARBA" id="ARBA00011063"/>
    </source>
</evidence>